<dbReference type="EC" id="2.7.7.65" evidence="1"/>
<gene>
    <name evidence="4" type="ORF">CRV08_01655</name>
</gene>
<dbReference type="RefSeq" id="WP_128978409.1">
    <property type="nucleotide sequence ID" value="NZ_PDKJ01000001.1"/>
</dbReference>
<dbReference type="NCBIfam" id="TIGR00254">
    <property type="entry name" value="GGDEF"/>
    <property type="match status" value="1"/>
</dbReference>
<reference evidence="4 5" key="1">
    <citation type="submission" date="2017-10" db="EMBL/GenBank/DDBJ databases">
        <title>Genomics of the genus Arcobacter.</title>
        <authorList>
            <person name="Perez-Cataluna A."/>
            <person name="Figueras M.J."/>
        </authorList>
    </citation>
    <scope>NUCLEOTIDE SEQUENCE [LARGE SCALE GENOMIC DNA]</scope>
    <source>
        <strain evidence="4 5">CECT 8993</strain>
    </source>
</reference>
<organism evidence="4 5">
    <name type="scientific">Halarcobacter ebronensis</name>
    <dbReference type="NCBI Taxonomy" id="1462615"/>
    <lineage>
        <taxon>Bacteria</taxon>
        <taxon>Pseudomonadati</taxon>
        <taxon>Campylobacterota</taxon>
        <taxon>Epsilonproteobacteria</taxon>
        <taxon>Campylobacterales</taxon>
        <taxon>Arcobacteraceae</taxon>
        <taxon>Halarcobacter</taxon>
    </lineage>
</organism>
<dbReference type="PANTHER" id="PTHR45138:SF9">
    <property type="entry name" value="DIGUANYLATE CYCLASE DGCM-RELATED"/>
    <property type="match status" value="1"/>
</dbReference>
<dbReference type="InterPro" id="IPR000160">
    <property type="entry name" value="GGDEF_dom"/>
</dbReference>
<dbReference type="EMBL" id="PDKJ01000001">
    <property type="protein sequence ID" value="RXJ70295.1"/>
    <property type="molecule type" value="Genomic_DNA"/>
</dbReference>
<dbReference type="Gene3D" id="3.30.70.270">
    <property type="match status" value="1"/>
</dbReference>
<evidence type="ECO:0000313" key="4">
    <source>
        <dbReference type="EMBL" id="RXJ70295.1"/>
    </source>
</evidence>
<evidence type="ECO:0000256" key="2">
    <source>
        <dbReference type="ARBA" id="ARBA00034247"/>
    </source>
</evidence>
<comment type="caution">
    <text evidence="4">The sequence shown here is derived from an EMBL/GenBank/DDBJ whole genome shotgun (WGS) entry which is preliminary data.</text>
</comment>
<proteinExistence type="predicted"/>
<protein>
    <recommendedName>
        <fullName evidence="1">diguanylate cyclase</fullName>
        <ecNumber evidence="1">2.7.7.65</ecNumber>
    </recommendedName>
</protein>
<name>A0A4Q0YIX7_9BACT</name>
<feature type="domain" description="GGDEF" evidence="3">
    <location>
        <begin position="149"/>
        <end position="280"/>
    </location>
</feature>
<sequence length="280" mass="32904">MYKISVNKETFKDILSKKITMLEKETSLYWKKELLQPIIEKDRIKYTIKQLEKIAITNGLGDDKPQIIIECKKIDYSFKSDIFEFHLGKIYEQKNTDMEEDFKDDLIIQLMREKAQLEDKMNRDHLTDVYNRRKMEADLTMFVNQNNANSLCAIFVDADRFKGINDNFGHNAGDKVLVLLGNKLKKHAKLLNGEVYRYGGEEFIILCFIKKDELLEKLNALREDIKSQRIYHPKRDIAVTVSMGISFFNECNYNKEEMIIRADKGVYKAKDNGRDRIEFG</sequence>
<evidence type="ECO:0000259" key="3">
    <source>
        <dbReference type="PROSITE" id="PS50887"/>
    </source>
</evidence>
<dbReference type="InterPro" id="IPR050469">
    <property type="entry name" value="Diguanylate_Cyclase"/>
</dbReference>
<comment type="catalytic activity">
    <reaction evidence="2">
        <text>2 GTP = 3',3'-c-di-GMP + 2 diphosphate</text>
        <dbReference type="Rhea" id="RHEA:24898"/>
        <dbReference type="ChEBI" id="CHEBI:33019"/>
        <dbReference type="ChEBI" id="CHEBI:37565"/>
        <dbReference type="ChEBI" id="CHEBI:58805"/>
        <dbReference type="EC" id="2.7.7.65"/>
    </reaction>
</comment>
<dbReference type="PROSITE" id="PS50887">
    <property type="entry name" value="GGDEF"/>
    <property type="match status" value="1"/>
</dbReference>
<evidence type="ECO:0000256" key="1">
    <source>
        <dbReference type="ARBA" id="ARBA00012528"/>
    </source>
</evidence>
<dbReference type="SMART" id="SM00267">
    <property type="entry name" value="GGDEF"/>
    <property type="match status" value="1"/>
</dbReference>
<dbReference type="CDD" id="cd01949">
    <property type="entry name" value="GGDEF"/>
    <property type="match status" value="1"/>
</dbReference>
<accession>A0A4Q0YIX7</accession>
<dbReference type="InterPro" id="IPR029787">
    <property type="entry name" value="Nucleotide_cyclase"/>
</dbReference>
<dbReference type="GO" id="GO:0052621">
    <property type="term" value="F:diguanylate cyclase activity"/>
    <property type="evidence" value="ECO:0007669"/>
    <property type="project" value="UniProtKB-EC"/>
</dbReference>
<dbReference type="PANTHER" id="PTHR45138">
    <property type="entry name" value="REGULATORY COMPONENTS OF SENSORY TRANSDUCTION SYSTEM"/>
    <property type="match status" value="1"/>
</dbReference>
<dbReference type="SUPFAM" id="SSF55073">
    <property type="entry name" value="Nucleotide cyclase"/>
    <property type="match status" value="1"/>
</dbReference>
<evidence type="ECO:0000313" key="5">
    <source>
        <dbReference type="Proteomes" id="UP000290172"/>
    </source>
</evidence>
<dbReference type="AlphaFoldDB" id="A0A4Q0YIX7"/>
<dbReference type="Proteomes" id="UP000290172">
    <property type="component" value="Unassembled WGS sequence"/>
</dbReference>
<dbReference type="InterPro" id="IPR043128">
    <property type="entry name" value="Rev_trsase/Diguanyl_cyclase"/>
</dbReference>
<dbReference type="Pfam" id="PF00990">
    <property type="entry name" value="GGDEF"/>
    <property type="match status" value="1"/>
</dbReference>